<comment type="caution">
    <text evidence="2">The sequence shown here is derived from an EMBL/GenBank/DDBJ whole genome shotgun (WGS) entry which is preliminary data.</text>
</comment>
<evidence type="ECO:0000256" key="1">
    <source>
        <dbReference type="SAM" id="MobiDB-lite"/>
    </source>
</evidence>
<name>A0ABQ3TPF7_9ACTN</name>
<evidence type="ECO:0000313" key="3">
    <source>
        <dbReference type="Proteomes" id="UP000608522"/>
    </source>
</evidence>
<organism evidence="2 3">
    <name type="scientific">Streptomyces spororaveus</name>
    <dbReference type="NCBI Taxonomy" id="284039"/>
    <lineage>
        <taxon>Bacteria</taxon>
        <taxon>Bacillati</taxon>
        <taxon>Actinomycetota</taxon>
        <taxon>Actinomycetes</taxon>
        <taxon>Kitasatosporales</taxon>
        <taxon>Streptomycetaceae</taxon>
        <taxon>Streptomyces</taxon>
    </lineage>
</organism>
<gene>
    <name evidence="2" type="ORF">Sspor_78540</name>
</gene>
<feature type="region of interest" description="Disordered" evidence="1">
    <location>
        <begin position="53"/>
        <end position="90"/>
    </location>
</feature>
<keyword evidence="3" id="KW-1185">Reference proteome</keyword>
<evidence type="ECO:0000313" key="2">
    <source>
        <dbReference type="EMBL" id="GHI82293.1"/>
    </source>
</evidence>
<proteinExistence type="predicted"/>
<reference evidence="3" key="1">
    <citation type="submission" date="2023-07" db="EMBL/GenBank/DDBJ databases">
        <title>Whole genome shotgun sequence of Streptomyces spororaveus NBRC 15456.</title>
        <authorList>
            <person name="Komaki H."/>
            <person name="Tamura T."/>
        </authorList>
    </citation>
    <scope>NUCLEOTIDE SEQUENCE [LARGE SCALE GENOMIC DNA]</scope>
    <source>
        <strain evidence="3">NBRC 15456</strain>
    </source>
</reference>
<accession>A0ABQ3TPF7</accession>
<protein>
    <submittedName>
        <fullName evidence="2">Uncharacterized protein</fullName>
    </submittedName>
</protein>
<dbReference type="EMBL" id="BNED01000005">
    <property type="protein sequence ID" value="GHI82293.1"/>
    <property type="molecule type" value="Genomic_DNA"/>
</dbReference>
<dbReference type="Proteomes" id="UP000608522">
    <property type="component" value="Unassembled WGS sequence"/>
</dbReference>
<feature type="compositionally biased region" description="Low complexity" evidence="1">
    <location>
        <begin position="16"/>
        <end position="29"/>
    </location>
</feature>
<sequence>MKNGAQAERSSGRHTPSPAGGHHPAGLGAHGLLRDLWSAADGQGNPAHVIASRVRHERDRDCGVVQDSVDDRAETGSDGGAAYPPADVDQ</sequence>
<feature type="region of interest" description="Disordered" evidence="1">
    <location>
        <begin position="1"/>
        <end position="29"/>
    </location>
</feature>